<dbReference type="AlphaFoldDB" id="A0A8H4Q390"/>
<feature type="region of interest" description="Disordered" evidence="1">
    <location>
        <begin position="491"/>
        <end position="510"/>
    </location>
</feature>
<feature type="compositionally biased region" description="Polar residues" evidence="1">
    <location>
        <begin position="501"/>
        <end position="510"/>
    </location>
</feature>
<protein>
    <submittedName>
        <fullName evidence="2">Conserved serine-threonine rich protein</fullName>
    </submittedName>
</protein>
<evidence type="ECO:0000313" key="3">
    <source>
        <dbReference type="Proteomes" id="UP000562929"/>
    </source>
</evidence>
<organism evidence="2 3">
    <name type="scientific">Ophiocordyceps camponoti-floridani</name>
    <dbReference type="NCBI Taxonomy" id="2030778"/>
    <lineage>
        <taxon>Eukaryota</taxon>
        <taxon>Fungi</taxon>
        <taxon>Dikarya</taxon>
        <taxon>Ascomycota</taxon>
        <taxon>Pezizomycotina</taxon>
        <taxon>Sordariomycetes</taxon>
        <taxon>Hypocreomycetidae</taxon>
        <taxon>Hypocreales</taxon>
        <taxon>Ophiocordycipitaceae</taxon>
        <taxon>Ophiocordyceps</taxon>
    </lineage>
</organism>
<comment type="caution">
    <text evidence="2">The sequence shown here is derived from an EMBL/GenBank/DDBJ whole genome shotgun (WGS) entry which is preliminary data.</text>
</comment>
<keyword evidence="3" id="KW-1185">Reference proteome</keyword>
<reference evidence="2 3" key="1">
    <citation type="journal article" date="2020" name="G3 (Bethesda)">
        <title>Genetic Underpinnings of Host Manipulation by Ophiocordyceps as Revealed by Comparative Transcriptomics.</title>
        <authorList>
            <person name="Will I."/>
            <person name="Das B."/>
            <person name="Trinh T."/>
            <person name="Brachmann A."/>
            <person name="Ohm R.A."/>
            <person name="de Bekker C."/>
        </authorList>
    </citation>
    <scope>NUCLEOTIDE SEQUENCE [LARGE SCALE GENOMIC DNA]</scope>
    <source>
        <strain evidence="2 3">EC05</strain>
    </source>
</reference>
<feature type="region of interest" description="Disordered" evidence="1">
    <location>
        <begin position="126"/>
        <end position="244"/>
    </location>
</feature>
<proteinExistence type="predicted"/>
<evidence type="ECO:0000313" key="2">
    <source>
        <dbReference type="EMBL" id="KAF4583129.1"/>
    </source>
</evidence>
<feature type="region of interest" description="Disordered" evidence="1">
    <location>
        <begin position="264"/>
        <end position="305"/>
    </location>
</feature>
<dbReference type="EMBL" id="JAACLJ010000007">
    <property type="protein sequence ID" value="KAF4583129.1"/>
    <property type="molecule type" value="Genomic_DNA"/>
</dbReference>
<feature type="region of interest" description="Disordered" evidence="1">
    <location>
        <begin position="678"/>
        <end position="727"/>
    </location>
</feature>
<sequence>MLAAAATPSSRARLGTMTYRCCGQSTAALTGIAAVASKQCRNFRCRSSPPRASRYWYAETSSRWDRDDMVRDFTTLFRARFFAVNADSEFENRLRQNRFKDERLASLYGLLKDYRSLSQTCASKSAKKSQDHSFIDPITNRRISKNSSKNSPSVNAQTNSSEVKDAHQVKPQYESGTAAEQPSGGYEDLDDYKEPITWKEPDGLPDPPPEDLTKNYDDLDQYGPVKWQEPDGLPEPNAEDKSKNYKDLKEYKAPFVADDAVLSAHEKKQQTAQHNDQAGDYKDLGEYGPTYWHEPDGLMEPSAEDTSKKYNDLRNYKARYGSETPVLNDAAEDSCSTHDAPTKKCRSPPENAAAGVGVSGEGRGFKQAKSKYQDAYNKPGAEPLIRTGLDSGSTTGDAVKAWKSGPVRYPSSGVDAVGKPSTVSYVADIGRRVRHSDESKRIEMQRAKSEYEMKWDAAWMEAQEALSQTKKTEGLTGNYTRDFPEEFAASWSTSHSPSKSTLYPHTTPESNEVAARYEAEASSMDESFPSEDAGKAPKQLEPALNRERKLRQPKGLEAEDAYCMEPQGLETSYAEECGSSPGRPTVKFLEGEGGRVSEWMVVFKIVAYDGETGAVKEMDMDWRAGEKPLPISPAKILPRLSHPSKFLPHISSLHAQGYDLASGGGDVVVLQKLLLDGTQSGESAPGETPRGKGAVEGRWGGGGGGMPCRDRGGEEEEEGGGGSLGDF</sequence>
<gene>
    <name evidence="2" type="ORF">GQ602_006273</name>
</gene>
<feature type="compositionally biased region" description="Low complexity" evidence="1">
    <location>
        <begin position="491"/>
        <end position="500"/>
    </location>
</feature>
<feature type="compositionally biased region" description="Basic and acidic residues" evidence="1">
    <location>
        <begin position="192"/>
        <end position="202"/>
    </location>
</feature>
<accession>A0A8H4Q390</accession>
<dbReference type="Proteomes" id="UP000562929">
    <property type="component" value="Unassembled WGS sequence"/>
</dbReference>
<name>A0A8H4Q390_9HYPO</name>
<feature type="region of interest" description="Disordered" evidence="1">
    <location>
        <begin position="329"/>
        <end position="362"/>
    </location>
</feature>
<dbReference type="OrthoDB" id="3946750at2759"/>
<feature type="region of interest" description="Disordered" evidence="1">
    <location>
        <begin position="519"/>
        <end position="544"/>
    </location>
</feature>
<evidence type="ECO:0000256" key="1">
    <source>
        <dbReference type="SAM" id="MobiDB-lite"/>
    </source>
</evidence>